<dbReference type="AlphaFoldDB" id="A0A8J5XX56"/>
<dbReference type="SUPFAM" id="SSF48371">
    <property type="entry name" value="ARM repeat"/>
    <property type="match status" value="1"/>
</dbReference>
<dbReference type="Proteomes" id="UP000751190">
    <property type="component" value="Unassembled WGS sequence"/>
</dbReference>
<protein>
    <submittedName>
        <fullName evidence="1">Uncharacterized protein</fullName>
    </submittedName>
</protein>
<accession>A0A8J5XX56</accession>
<dbReference type="InterPro" id="IPR016024">
    <property type="entry name" value="ARM-type_fold"/>
</dbReference>
<dbReference type="OrthoDB" id="10489105at2759"/>
<dbReference type="EMBL" id="JAGTXO010000002">
    <property type="protein sequence ID" value="KAG8469575.1"/>
    <property type="molecule type" value="Genomic_DNA"/>
</dbReference>
<sequence length="153" mass="16603">MASRIRAMRALRAVQPIRRLSTPAGDGKGEQPEVTFAIGRIIKFGFVLSTVGLVVSYGSVMDLGATRHALVLASARDPFFQTTGSRRLRAYANNQRKCTELVDNGAIELLCAHLASEDDVVRLEATETINALCRGPCAEQALARYQRASSAPR</sequence>
<proteinExistence type="predicted"/>
<dbReference type="InterPro" id="IPR011989">
    <property type="entry name" value="ARM-like"/>
</dbReference>
<name>A0A8J5XX56_DIALT</name>
<comment type="caution">
    <text evidence="1">The sequence shown here is derived from an EMBL/GenBank/DDBJ whole genome shotgun (WGS) entry which is preliminary data.</text>
</comment>
<gene>
    <name evidence="1" type="ORF">KFE25_006030</name>
</gene>
<reference evidence="1" key="1">
    <citation type="submission" date="2021-05" db="EMBL/GenBank/DDBJ databases">
        <title>The genome of the haptophyte Pavlova lutheri (Diacronema luteri, Pavlovales) - a model for lipid biosynthesis in eukaryotic algae.</title>
        <authorList>
            <person name="Hulatt C.J."/>
            <person name="Posewitz M.C."/>
        </authorList>
    </citation>
    <scope>NUCLEOTIDE SEQUENCE</scope>
    <source>
        <strain evidence="1">NIVA-4/92</strain>
    </source>
</reference>
<dbReference type="Gene3D" id="1.25.10.10">
    <property type="entry name" value="Leucine-rich Repeat Variant"/>
    <property type="match status" value="1"/>
</dbReference>
<evidence type="ECO:0000313" key="2">
    <source>
        <dbReference type="Proteomes" id="UP000751190"/>
    </source>
</evidence>
<evidence type="ECO:0000313" key="1">
    <source>
        <dbReference type="EMBL" id="KAG8469575.1"/>
    </source>
</evidence>
<keyword evidence="2" id="KW-1185">Reference proteome</keyword>
<organism evidence="1 2">
    <name type="scientific">Diacronema lutheri</name>
    <name type="common">Unicellular marine alga</name>
    <name type="synonym">Monochrysis lutheri</name>
    <dbReference type="NCBI Taxonomy" id="2081491"/>
    <lineage>
        <taxon>Eukaryota</taxon>
        <taxon>Haptista</taxon>
        <taxon>Haptophyta</taxon>
        <taxon>Pavlovophyceae</taxon>
        <taxon>Pavlovales</taxon>
        <taxon>Pavlovaceae</taxon>
        <taxon>Diacronema</taxon>
    </lineage>
</organism>